<dbReference type="Pfam" id="PF00224">
    <property type="entry name" value="PK"/>
    <property type="match status" value="1"/>
</dbReference>
<dbReference type="InterPro" id="IPR015793">
    <property type="entry name" value="Pyrv_Knase_brl"/>
</dbReference>
<dbReference type="InterPro" id="IPR001697">
    <property type="entry name" value="Pyr_Knase"/>
</dbReference>
<evidence type="ECO:0000256" key="9">
    <source>
        <dbReference type="ARBA" id="ARBA00022842"/>
    </source>
</evidence>
<dbReference type="SUPFAM" id="SSF52935">
    <property type="entry name" value="PK C-terminal domain-like"/>
    <property type="match status" value="1"/>
</dbReference>
<keyword evidence="6" id="KW-0547">Nucleotide-binding</keyword>
<evidence type="ECO:0000256" key="4">
    <source>
        <dbReference type="ARBA" id="ARBA00022679"/>
    </source>
</evidence>
<evidence type="ECO:0000256" key="1">
    <source>
        <dbReference type="ARBA" id="ARBA00004997"/>
    </source>
</evidence>
<dbReference type="GO" id="GO:0016301">
    <property type="term" value="F:kinase activity"/>
    <property type="evidence" value="ECO:0007669"/>
    <property type="project" value="UniProtKB-KW"/>
</dbReference>
<dbReference type="NCBIfam" id="TIGR01064">
    <property type="entry name" value="pyruv_kin"/>
    <property type="match status" value="1"/>
</dbReference>
<evidence type="ECO:0000256" key="8">
    <source>
        <dbReference type="ARBA" id="ARBA00022840"/>
    </source>
</evidence>
<dbReference type="UniPathway" id="UPA00109">
    <property type="reaction ID" value="UER00188"/>
</dbReference>
<dbReference type="Gene3D" id="3.20.20.60">
    <property type="entry name" value="Phosphoenolpyruvate-binding domains"/>
    <property type="match status" value="1"/>
</dbReference>
<keyword evidence="4 13" id="KW-0808">Transferase</keyword>
<keyword evidence="8" id="KW-0067">ATP-binding</keyword>
<dbReference type="PANTHER" id="PTHR11817">
    <property type="entry name" value="PYRUVATE KINASE"/>
    <property type="match status" value="1"/>
</dbReference>
<dbReference type="GO" id="GO:0004743">
    <property type="term" value="F:pyruvate kinase activity"/>
    <property type="evidence" value="ECO:0007669"/>
    <property type="project" value="UniProtKB-UniRule"/>
</dbReference>
<evidence type="ECO:0000259" key="15">
    <source>
        <dbReference type="Pfam" id="PF02887"/>
    </source>
</evidence>
<dbReference type="FunFam" id="2.40.33.10:FF:000001">
    <property type="entry name" value="Pyruvate kinase"/>
    <property type="match status" value="1"/>
</dbReference>
<dbReference type="Pfam" id="PF02887">
    <property type="entry name" value="PK_C"/>
    <property type="match status" value="1"/>
</dbReference>
<protein>
    <recommendedName>
        <fullName evidence="3 12">Pyruvate kinase</fullName>
        <ecNumber evidence="3 12">2.7.1.40</ecNumber>
    </recommendedName>
</protein>
<evidence type="ECO:0000259" key="14">
    <source>
        <dbReference type="Pfam" id="PF00224"/>
    </source>
</evidence>
<evidence type="ECO:0000313" key="17">
    <source>
        <dbReference type="Proteomes" id="UP000594688"/>
    </source>
</evidence>
<organism evidence="16 17">
    <name type="scientific">Candidatus Nitronauta litoralis</name>
    <dbReference type="NCBI Taxonomy" id="2705533"/>
    <lineage>
        <taxon>Bacteria</taxon>
        <taxon>Pseudomonadati</taxon>
        <taxon>Nitrospinota/Tectimicrobiota group</taxon>
        <taxon>Nitrospinota</taxon>
        <taxon>Nitrospinia</taxon>
        <taxon>Nitrospinales</taxon>
        <taxon>Nitrospinaceae</taxon>
        <taxon>Candidatus Nitronauta</taxon>
    </lineage>
</organism>
<comment type="pathway">
    <text evidence="1 13">Carbohydrate degradation; glycolysis; pyruvate from D-glyceraldehyde 3-phosphate: step 5/5.</text>
</comment>
<dbReference type="GO" id="GO:0030955">
    <property type="term" value="F:potassium ion binding"/>
    <property type="evidence" value="ECO:0007669"/>
    <property type="project" value="UniProtKB-UniRule"/>
</dbReference>
<dbReference type="EC" id="2.7.1.40" evidence="3 12"/>
<dbReference type="NCBIfam" id="NF004491">
    <property type="entry name" value="PRK05826.1"/>
    <property type="match status" value="1"/>
</dbReference>
<evidence type="ECO:0000256" key="12">
    <source>
        <dbReference type="NCBIfam" id="TIGR01064"/>
    </source>
</evidence>
<evidence type="ECO:0000313" key="16">
    <source>
        <dbReference type="EMBL" id="QPJ61180.1"/>
    </source>
</evidence>
<evidence type="ECO:0000256" key="10">
    <source>
        <dbReference type="ARBA" id="ARBA00023152"/>
    </source>
</evidence>
<feature type="domain" description="Pyruvate kinase C-terminal" evidence="15">
    <location>
        <begin position="361"/>
        <end position="471"/>
    </location>
</feature>
<keyword evidence="7 13" id="KW-0418">Kinase</keyword>
<dbReference type="EMBL" id="CP048685">
    <property type="protein sequence ID" value="QPJ61180.1"/>
    <property type="molecule type" value="Genomic_DNA"/>
</dbReference>
<dbReference type="GO" id="GO:0005524">
    <property type="term" value="F:ATP binding"/>
    <property type="evidence" value="ECO:0007669"/>
    <property type="project" value="UniProtKB-KW"/>
</dbReference>
<dbReference type="KEGG" id="nli:G3M70_04460"/>
<evidence type="ECO:0000256" key="5">
    <source>
        <dbReference type="ARBA" id="ARBA00022723"/>
    </source>
</evidence>
<evidence type="ECO:0000256" key="13">
    <source>
        <dbReference type="RuleBase" id="RU000504"/>
    </source>
</evidence>
<comment type="catalytic activity">
    <reaction evidence="13">
        <text>pyruvate + ATP = phosphoenolpyruvate + ADP + H(+)</text>
        <dbReference type="Rhea" id="RHEA:18157"/>
        <dbReference type="ChEBI" id="CHEBI:15361"/>
        <dbReference type="ChEBI" id="CHEBI:15378"/>
        <dbReference type="ChEBI" id="CHEBI:30616"/>
        <dbReference type="ChEBI" id="CHEBI:58702"/>
        <dbReference type="ChEBI" id="CHEBI:456216"/>
        <dbReference type="EC" id="2.7.1.40"/>
    </reaction>
</comment>
<dbReference type="Gene3D" id="2.40.33.10">
    <property type="entry name" value="PK beta-barrel domain-like"/>
    <property type="match status" value="1"/>
</dbReference>
<dbReference type="InterPro" id="IPR040442">
    <property type="entry name" value="Pyrv_kinase-like_dom_sf"/>
</dbReference>
<dbReference type="InterPro" id="IPR015795">
    <property type="entry name" value="Pyrv_Knase_C"/>
</dbReference>
<name>A0A7T0BUG7_9BACT</name>
<dbReference type="InterPro" id="IPR036918">
    <property type="entry name" value="Pyrv_Knase_C_sf"/>
</dbReference>
<gene>
    <name evidence="16" type="primary">pyk</name>
    <name evidence="16" type="ORF">G3M70_04460</name>
</gene>
<dbReference type="SUPFAM" id="SSF50800">
    <property type="entry name" value="PK beta-barrel domain-like"/>
    <property type="match status" value="1"/>
</dbReference>
<evidence type="ECO:0000256" key="11">
    <source>
        <dbReference type="ARBA" id="ARBA00023317"/>
    </source>
</evidence>
<dbReference type="PRINTS" id="PR01050">
    <property type="entry name" value="PYRUVTKNASE"/>
</dbReference>
<dbReference type="Gene3D" id="3.40.1380.20">
    <property type="entry name" value="Pyruvate kinase, C-terminal domain"/>
    <property type="match status" value="1"/>
</dbReference>
<sequence length="475" mass="51994">MSFKMTKIIATLGPASGNRKTIDALVKAGVNIFRLNMSHGNYPDLKKWIRFIRAVEIQQKTVIGILIDLQGPKIRVGKFQNGFIHLNPDDILTFTTRNVTGSAKLVPIQLAGFSKSVKPGDLVYLNDGSLCVKVKSISGNDVKVQVTVGGVLSDFKGVNLPDAELTTSPITAKDKRDLKFGLSEGVDFVGLSFVGSPNDIHQLRRLIHKAGGDANIIAKIERKVAVKCYREIIEAADGVMVARGDLGIEIPLTQVPVAQQKILWECATQQKPAIVATQMLESMVENNRPTRAEVSDISTAVMGGADAVMLSAETATGKYPVGAVRMMAATAREMEDYQKTHRRILPWQRFFNEDPPVSQGIAYSANRLVELLGGRALMVYTKTGGTAMQVASPKPNVPIFTFTSVRECARRMALIRGTVPIIIKSERGFLGDITPFFKKIKETQLLKKGDRIILTTGIPLGVPQWTNVIRVEEMP</sequence>
<evidence type="ECO:0000256" key="2">
    <source>
        <dbReference type="ARBA" id="ARBA00008663"/>
    </source>
</evidence>
<keyword evidence="9 13" id="KW-0460">Magnesium</keyword>
<accession>A0A7T0BUG7</accession>
<comment type="similarity">
    <text evidence="2 13">Belongs to the pyruvate kinase family.</text>
</comment>
<evidence type="ECO:0000256" key="3">
    <source>
        <dbReference type="ARBA" id="ARBA00012142"/>
    </source>
</evidence>
<dbReference type="Proteomes" id="UP000594688">
    <property type="component" value="Chromosome"/>
</dbReference>
<proteinExistence type="inferred from homology"/>
<keyword evidence="11 16" id="KW-0670">Pyruvate</keyword>
<dbReference type="InterPro" id="IPR011037">
    <property type="entry name" value="Pyrv_Knase-like_insert_dom_sf"/>
</dbReference>
<dbReference type="GO" id="GO:0000287">
    <property type="term" value="F:magnesium ion binding"/>
    <property type="evidence" value="ECO:0007669"/>
    <property type="project" value="UniProtKB-UniRule"/>
</dbReference>
<dbReference type="InterPro" id="IPR015806">
    <property type="entry name" value="Pyrv_Knase_insert_dom_sf"/>
</dbReference>
<dbReference type="AlphaFoldDB" id="A0A7T0BUG7"/>
<keyword evidence="10 13" id="KW-0324">Glycolysis</keyword>
<evidence type="ECO:0000256" key="7">
    <source>
        <dbReference type="ARBA" id="ARBA00022777"/>
    </source>
</evidence>
<dbReference type="InterPro" id="IPR015813">
    <property type="entry name" value="Pyrv/PenolPyrv_kinase-like_dom"/>
</dbReference>
<reference evidence="16 17" key="1">
    <citation type="submission" date="2020-02" db="EMBL/GenBank/DDBJ databases">
        <title>Genomic and physiological characterization of two novel Nitrospinaceae genera.</title>
        <authorList>
            <person name="Mueller A.J."/>
            <person name="Jung M.-Y."/>
            <person name="Strachan C.R."/>
            <person name="Herbold C.W."/>
            <person name="Kirkegaard R.H."/>
            <person name="Daims H."/>
        </authorList>
    </citation>
    <scope>NUCLEOTIDE SEQUENCE [LARGE SCALE GENOMIC DNA]</scope>
    <source>
        <strain evidence="16">EB</strain>
    </source>
</reference>
<evidence type="ECO:0000256" key="6">
    <source>
        <dbReference type="ARBA" id="ARBA00022741"/>
    </source>
</evidence>
<keyword evidence="5" id="KW-0479">Metal-binding</keyword>
<feature type="domain" description="Pyruvate kinase barrel" evidence="14">
    <location>
        <begin position="4"/>
        <end position="324"/>
    </location>
</feature>
<dbReference type="SUPFAM" id="SSF51621">
    <property type="entry name" value="Phosphoenolpyruvate/pyruvate domain"/>
    <property type="match status" value="1"/>
</dbReference>